<evidence type="ECO:0000256" key="4">
    <source>
        <dbReference type="ARBA" id="ARBA00022723"/>
    </source>
</evidence>
<keyword evidence="4 13" id="KW-0479">Metal-binding</keyword>
<dbReference type="InterPro" id="IPR011008">
    <property type="entry name" value="Dimeric_a/b-barrel"/>
</dbReference>
<dbReference type="AlphaFoldDB" id="A0A542ZG80"/>
<evidence type="ECO:0000256" key="14">
    <source>
        <dbReference type="SAM" id="MobiDB-lite"/>
    </source>
</evidence>
<feature type="domain" description="Dyp-type peroxidase C-terminal" evidence="16">
    <location>
        <begin position="227"/>
        <end position="402"/>
    </location>
</feature>
<keyword evidence="5" id="KW-0732">Signal</keyword>
<comment type="similarity">
    <text evidence="9 13">Belongs to the DyP-type peroxidase family.</text>
</comment>
<dbReference type="InterPro" id="IPR006314">
    <property type="entry name" value="Dyp_peroxidase"/>
</dbReference>
<dbReference type="OrthoDB" id="9781066at2"/>
<evidence type="ECO:0000256" key="6">
    <source>
        <dbReference type="ARBA" id="ARBA00023002"/>
    </source>
</evidence>
<evidence type="ECO:0000256" key="2">
    <source>
        <dbReference type="ARBA" id="ARBA00022559"/>
    </source>
</evidence>
<feature type="region of interest" description="Disordered" evidence="14">
    <location>
        <begin position="288"/>
        <end position="307"/>
    </location>
</feature>
<evidence type="ECO:0000259" key="16">
    <source>
        <dbReference type="Pfam" id="PF20628"/>
    </source>
</evidence>
<proteinExistence type="inferred from homology"/>
<comment type="caution">
    <text evidence="17">The sequence shown here is derived from an EMBL/GenBank/DDBJ whole genome shotgun (WGS) entry which is preliminary data.</text>
</comment>
<evidence type="ECO:0000256" key="10">
    <source>
        <dbReference type="ARBA" id="ARBA00033771"/>
    </source>
</evidence>
<dbReference type="PROSITE" id="PS51404">
    <property type="entry name" value="DYP_PEROXIDASE"/>
    <property type="match status" value="1"/>
</dbReference>
<evidence type="ECO:0000256" key="3">
    <source>
        <dbReference type="ARBA" id="ARBA00022617"/>
    </source>
</evidence>
<keyword evidence="2 13" id="KW-0575">Peroxidase</keyword>
<evidence type="ECO:0000256" key="8">
    <source>
        <dbReference type="ARBA" id="ARBA00023239"/>
    </source>
</evidence>
<dbReference type="GO" id="GO:0004601">
    <property type="term" value="F:peroxidase activity"/>
    <property type="evidence" value="ECO:0007669"/>
    <property type="project" value="UniProtKB-KW"/>
</dbReference>
<comment type="subcellular location">
    <subcellularLocation>
        <location evidence="1">Cell envelope</location>
    </subcellularLocation>
</comment>
<dbReference type="NCBIfam" id="TIGR01413">
    <property type="entry name" value="Dyp_perox_fam"/>
    <property type="match status" value="1"/>
</dbReference>
<comment type="function">
    <text evidence="13">Involved in the recovery of exogenous heme iron. Extracts iron from heme while preserving the protoporphyrin ring intact.</text>
</comment>
<dbReference type="Pfam" id="PF04261">
    <property type="entry name" value="Dyp_perox_N"/>
    <property type="match status" value="1"/>
</dbReference>
<dbReference type="GO" id="GO:0004325">
    <property type="term" value="F:ferrochelatase activity"/>
    <property type="evidence" value="ECO:0007669"/>
    <property type="project" value="UniProtKB-EC"/>
</dbReference>
<comment type="cofactor">
    <cofactor evidence="13">
        <name>heme b</name>
        <dbReference type="ChEBI" id="CHEBI:60344"/>
    </cofactor>
    <text evidence="13">Binds 1 heme b (iron(II)-protoporphyrin IX) group non-covalently per subunit.</text>
</comment>
<dbReference type="EC" id="1.11.1.-" evidence="13"/>
<evidence type="ECO:0000256" key="7">
    <source>
        <dbReference type="ARBA" id="ARBA00023004"/>
    </source>
</evidence>
<gene>
    <name evidence="17" type="ORF">FB474_0650</name>
</gene>
<evidence type="ECO:0000313" key="18">
    <source>
        <dbReference type="Proteomes" id="UP000319514"/>
    </source>
</evidence>
<evidence type="ECO:0000256" key="12">
    <source>
        <dbReference type="ARBA" id="ARBA00048856"/>
    </source>
</evidence>
<keyword evidence="18" id="KW-1185">Reference proteome</keyword>
<dbReference type="GO" id="GO:0033212">
    <property type="term" value="P:iron import into cell"/>
    <property type="evidence" value="ECO:0007669"/>
    <property type="project" value="InterPro"/>
</dbReference>
<evidence type="ECO:0000256" key="11">
    <source>
        <dbReference type="ARBA" id="ARBA00033775"/>
    </source>
</evidence>
<accession>A0A542ZG80</accession>
<keyword evidence="8" id="KW-0456">Lyase</keyword>
<dbReference type="PANTHER" id="PTHR30521">
    <property type="entry name" value="DEFERROCHELATASE/PEROXIDASE"/>
    <property type="match status" value="1"/>
</dbReference>
<dbReference type="InterPro" id="IPR048328">
    <property type="entry name" value="Dyp_perox_C"/>
</dbReference>
<dbReference type="GO" id="GO:0030313">
    <property type="term" value="C:cell envelope"/>
    <property type="evidence" value="ECO:0007669"/>
    <property type="project" value="UniProtKB-SubCell"/>
</dbReference>
<dbReference type="SUPFAM" id="SSF54909">
    <property type="entry name" value="Dimeric alpha+beta barrel"/>
    <property type="match status" value="1"/>
</dbReference>
<evidence type="ECO:0000256" key="13">
    <source>
        <dbReference type="RuleBase" id="RU365017"/>
    </source>
</evidence>
<sequence length="415" mass="44204">MSRLSRRQALGIGAATAAGAAGIVLAESSGASVFRAGHGEPAAAEGTPVAFHGEHQAGIASAVQDRLHMAAFDVTTDSRDEVIALLKAWTAAAARMTQGREAVAGGAIPAVKQAPPEDTGEALGLPASRLTVTIGFGPTFFEEDGRDRFSLRGKRPAALVDLPHFPQDALDPARSGGDIVVQACSDDPQVAVHAVRNLARIGFGTVAVRWSQLGFGKTSSTTPQAQTPRNLFGFKDGTNNIAGDDADALRRHVWADASDGAAWMAGGSYLVARRIRMHIETWDRTSLDEQEQVTGRHKGNGAPLGGVHERDEVRPVMLPRDSHVALAHPSTNDGHRILRRGYSFVDGSDGFGHLDAGLFFIAFCRDPRTQYVPMQNRLSRNDAMMEYLQHTGSGLWAVPPGVRPGGWVGQTLFEA</sequence>
<name>A0A542ZG80_9MICO</name>
<protein>
    <recommendedName>
        <fullName evidence="10 13">Deferrochelatase</fullName>
        <ecNumber evidence="13">1.11.1.-</ecNumber>
    </recommendedName>
    <alternativeName>
        <fullName evidence="11 13">Peroxidase EfeB</fullName>
    </alternativeName>
</protein>
<dbReference type="EMBL" id="VFOQ01000001">
    <property type="protein sequence ID" value="TQL59299.1"/>
    <property type="molecule type" value="Genomic_DNA"/>
</dbReference>
<dbReference type="InterPro" id="IPR048327">
    <property type="entry name" value="Dyp_perox_N"/>
</dbReference>
<dbReference type="GO" id="GO:0046872">
    <property type="term" value="F:metal ion binding"/>
    <property type="evidence" value="ECO:0007669"/>
    <property type="project" value="UniProtKB-KW"/>
</dbReference>
<evidence type="ECO:0000259" key="15">
    <source>
        <dbReference type="Pfam" id="PF04261"/>
    </source>
</evidence>
<dbReference type="PANTHER" id="PTHR30521:SF4">
    <property type="entry name" value="DEFERROCHELATASE"/>
    <property type="match status" value="1"/>
</dbReference>
<dbReference type="Proteomes" id="UP000319514">
    <property type="component" value="Unassembled WGS sequence"/>
</dbReference>
<feature type="domain" description="Dyp-type peroxidase N-terminal" evidence="15">
    <location>
        <begin position="56"/>
        <end position="215"/>
    </location>
</feature>
<dbReference type="InterPro" id="IPR006313">
    <property type="entry name" value="EfeB/EfeN"/>
</dbReference>
<dbReference type="GO" id="GO:0005829">
    <property type="term" value="C:cytosol"/>
    <property type="evidence" value="ECO:0007669"/>
    <property type="project" value="TreeGrafter"/>
</dbReference>
<dbReference type="RefSeq" id="WP_141787344.1">
    <property type="nucleotide sequence ID" value="NZ_BAAAKX010000009.1"/>
</dbReference>
<dbReference type="PROSITE" id="PS51318">
    <property type="entry name" value="TAT"/>
    <property type="match status" value="1"/>
</dbReference>
<comment type="catalytic activity">
    <reaction evidence="12">
        <text>heme b + 2 H(+) = protoporphyrin IX + Fe(2+)</text>
        <dbReference type="Rhea" id="RHEA:22584"/>
        <dbReference type="ChEBI" id="CHEBI:15378"/>
        <dbReference type="ChEBI" id="CHEBI:29033"/>
        <dbReference type="ChEBI" id="CHEBI:57306"/>
        <dbReference type="ChEBI" id="CHEBI:60344"/>
        <dbReference type="EC" id="4.98.1.1"/>
    </reaction>
    <physiologicalReaction direction="left-to-right" evidence="12">
        <dbReference type="Rhea" id="RHEA:22585"/>
    </physiologicalReaction>
</comment>
<reference evidence="17 18" key="1">
    <citation type="submission" date="2019-06" db="EMBL/GenBank/DDBJ databases">
        <title>Sequencing the genomes of 1000 actinobacteria strains.</title>
        <authorList>
            <person name="Klenk H.-P."/>
        </authorList>
    </citation>
    <scope>NUCLEOTIDE SEQUENCE [LARGE SCALE GENOMIC DNA]</scope>
    <source>
        <strain evidence="17 18">DSM 18082</strain>
    </source>
</reference>
<keyword evidence="7 13" id="KW-0408">Iron</keyword>
<dbReference type="GO" id="GO:0020037">
    <property type="term" value="F:heme binding"/>
    <property type="evidence" value="ECO:0007669"/>
    <property type="project" value="InterPro"/>
</dbReference>
<evidence type="ECO:0000256" key="9">
    <source>
        <dbReference type="ARBA" id="ARBA00025737"/>
    </source>
</evidence>
<dbReference type="NCBIfam" id="TIGR01412">
    <property type="entry name" value="tat_substr_1"/>
    <property type="match status" value="1"/>
</dbReference>
<organism evidence="17 18">
    <name type="scientific">Oryzihumus leptocrescens</name>
    <dbReference type="NCBI Taxonomy" id="297536"/>
    <lineage>
        <taxon>Bacteria</taxon>
        <taxon>Bacillati</taxon>
        <taxon>Actinomycetota</taxon>
        <taxon>Actinomycetes</taxon>
        <taxon>Micrococcales</taxon>
        <taxon>Intrasporangiaceae</taxon>
        <taxon>Oryzihumus</taxon>
    </lineage>
</organism>
<evidence type="ECO:0000256" key="1">
    <source>
        <dbReference type="ARBA" id="ARBA00004196"/>
    </source>
</evidence>
<dbReference type="InterPro" id="IPR006311">
    <property type="entry name" value="TAT_signal"/>
</dbReference>
<evidence type="ECO:0000313" key="17">
    <source>
        <dbReference type="EMBL" id="TQL59299.1"/>
    </source>
</evidence>
<keyword evidence="6 13" id="KW-0560">Oxidoreductase</keyword>
<dbReference type="Pfam" id="PF20628">
    <property type="entry name" value="Dyp_perox_C"/>
    <property type="match status" value="1"/>
</dbReference>
<keyword evidence="3 13" id="KW-0349">Heme</keyword>
<evidence type="ECO:0000256" key="5">
    <source>
        <dbReference type="ARBA" id="ARBA00022729"/>
    </source>
</evidence>